<dbReference type="HAMAP" id="MF_00107">
    <property type="entry name" value="IspF"/>
    <property type="match status" value="1"/>
</dbReference>
<evidence type="ECO:0000256" key="13">
    <source>
        <dbReference type="ARBA" id="ARBA00023268"/>
    </source>
</evidence>
<comment type="function">
    <text evidence="14">Bifunctional enzyme that catalyzes the formation of 4-diphosphocytidyl-2-C-methyl-D-erythritol from CTP and 2-C-methyl-D-erythritol 4-phosphate (MEP) (IspD), and catalyzes the conversion of 4-diphosphocytidyl-2-C-methyl-D-erythritol 2-phosphate (CDP-ME2P) to 2-C-methyl-D-erythritol 2,4-cyclodiphosphate (ME-CPP) with a corresponding release of cytidine 5-monophosphate (CMP) (IspF).</text>
</comment>
<feature type="site" description="Positions MEP for the nucleophilic attack" evidence="14">
    <location>
        <position position="212"/>
    </location>
</feature>
<dbReference type="NCBIfam" id="TIGR00151">
    <property type="entry name" value="ispF"/>
    <property type="match status" value="1"/>
</dbReference>
<dbReference type="InterPro" id="IPR034683">
    <property type="entry name" value="IspD/TarI"/>
</dbReference>
<organism evidence="16 17">
    <name type="scientific">Qipengyuania oceanensis</name>
    <dbReference type="NCBI Taxonomy" id="1463597"/>
    <lineage>
        <taxon>Bacteria</taxon>
        <taxon>Pseudomonadati</taxon>
        <taxon>Pseudomonadota</taxon>
        <taxon>Alphaproteobacteria</taxon>
        <taxon>Sphingomonadales</taxon>
        <taxon>Erythrobacteraceae</taxon>
        <taxon>Qipengyuania</taxon>
    </lineage>
</organism>
<keyword evidence="9 14" id="KW-0548">Nucleotidyltransferase</keyword>
<comment type="similarity">
    <text evidence="14">In the N-terminal section; belongs to the IspD/TarI cytidylyltransferase family. IspD subfamily.</text>
</comment>
<keyword evidence="12 14" id="KW-0456">Lyase</keyword>
<dbReference type="Gene3D" id="3.30.1330.50">
    <property type="entry name" value="2-C-methyl-D-erythritol 2,4-cyclodiphosphate synthase"/>
    <property type="match status" value="1"/>
</dbReference>
<evidence type="ECO:0000256" key="7">
    <source>
        <dbReference type="ARBA" id="ARBA00009789"/>
    </source>
</evidence>
<dbReference type="RefSeq" id="WP_160670511.1">
    <property type="nucleotide sequence ID" value="NZ_WTYN01000001.1"/>
</dbReference>
<feature type="binding site" evidence="14">
    <location>
        <begin position="233"/>
        <end position="235"/>
    </location>
    <ligand>
        <name>4-CDP-2-C-methyl-D-erythritol 2-phosphate</name>
        <dbReference type="ChEBI" id="CHEBI:57919"/>
    </ligand>
</feature>
<dbReference type="CDD" id="cd00554">
    <property type="entry name" value="MECDP_synthase"/>
    <property type="match status" value="1"/>
</dbReference>
<comment type="pathway">
    <text evidence="5 14">Isoprenoid biosynthesis; isopentenyl diphosphate biosynthesis via DXP pathway; isopentenyl diphosphate from 1-deoxy-D-xylulose 5-phosphate: step 2/6.</text>
</comment>
<keyword evidence="13 14" id="KW-0511">Multifunctional enzyme</keyword>
<dbReference type="GO" id="GO:0016114">
    <property type="term" value="P:terpenoid biosynthetic process"/>
    <property type="evidence" value="ECO:0007669"/>
    <property type="project" value="InterPro"/>
</dbReference>
<evidence type="ECO:0000256" key="10">
    <source>
        <dbReference type="ARBA" id="ARBA00022723"/>
    </source>
</evidence>
<dbReference type="SUPFAM" id="SSF69765">
    <property type="entry name" value="IpsF-like"/>
    <property type="match status" value="1"/>
</dbReference>
<dbReference type="InterPro" id="IPR029044">
    <property type="entry name" value="Nucleotide-diphossugar_trans"/>
</dbReference>
<protein>
    <recommendedName>
        <fullName evidence="14">Bifunctional enzyme IspD/IspF</fullName>
    </recommendedName>
    <domain>
        <recommendedName>
            <fullName evidence="14">2-C-methyl-D-erythritol 4-phosphate cytidylyltransferase</fullName>
            <ecNumber evidence="14">2.7.7.60</ecNumber>
        </recommendedName>
        <alternativeName>
            <fullName evidence="14">4-diphosphocytidyl-2C-methyl-D-erythritol synthase</fullName>
        </alternativeName>
        <alternativeName>
            <fullName evidence="14">MEP cytidylyltransferase</fullName>
            <shortName evidence="14">MCT</shortName>
        </alternativeName>
    </domain>
    <domain>
        <recommendedName>
            <fullName evidence="14">2-C-methyl-D-erythritol 2,4-cyclodiphosphate synthase</fullName>
            <shortName evidence="14">MECDP-synthase</shortName>
            <shortName evidence="14">MECPP-synthase</shortName>
            <shortName evidence="14">MECPS</shortName>
            <ecNumber evidence="14">4.6.1.12</ecNumber>
        </recommendedName>
    </domain>
</protein>
<evidence type="ECO:0000256" key="8">
    <source>
        <dbReference type="ARBA" id="ARBA00022679"/>
    </source>
</evidence>
<dbReference type="InterPro" id="IPR003526">
    <property type="entry name" value="MECDP_synthase"/>
</dbReference>
<evidence type="ECO:0000256" key="14">
    <source>
        <dbReference type="HAMAP-Rule" id="MF_01520"/>
    </source>
</evidence>
<dbReference type="InterPro" id="IPR036571">
    <property type="entry name" value="MECDP_synthase_sf"/>
</dbReference>
<gene>
    <name evidence="14" type="primary">ispDF</name>
    <name evidence="16" type="ORF">GRI48_01735</name>
</gene>
<evidence type="ECO:0000256" key="6">
    <source>
        <dbReference type="ARBA" id="ARBA00008480"/>
    </source>
</evidence>
<accession>A0A844YCN9</accession>
<dbReference type="NCBIfam" id="TIGR00453">
    <property type="entry name" value="ispD"/>
    <property type="match status" value="1"/>
</dbReference>
<proteinExistence type="inferred from homology"/>
<dbReference type="GO" id="GO:0008685">
    <property type="term" value="F:2-C-methyl-D-erythritol 2,4-cyclodiphosphate synthase activity"/>
    <property type="evidence" value="ECO:0007669"/>
    <property type="project" value="UniProtKB-UniRule"/>
</dbReference>
<evidence type="ECO:0000256" key="3">
    <source>
        <dbReference type="ARBA" id="ARBA00001968"/>
    </source>
</evidence>
<dbReference type="Pfam" id="PF01128">
    <property type="entry name" value="IspD"/>
    <property type="match status" value="1"/>
</dbReference>
<dbReference type="InterPro" id="IPR026596">
    <property type="entry name" value="IspD/F"/>
</dbReference>
<sequence>MADVAPLPPFAAIVVAAGAGLRAGQPLPKQFAPYRGKPLLRHSVERLLAAGSDPVAVVIPLNAETIAEEILTGLENVVLVTGGATRQTSVMHGLLTIIGPDIEHVLIHDAARPDVPRDVIERLLGALETSEGAIPVLPVVDSIAVAQGDRMQGKADRETLRRVQTPQAFRMETILAAHEAWQGQPDAGDDAQVLMANGGEVRFVAGDERLKKITFAEDFVDRLPLTRTGMGFDVHRLVEGEELWLAGLKLDHDKGLSGHSDADVALHAITDALLGSVGAGDIGDHFPPSDPQWKGASSDRFLAHAGGLVAEAGFAIASIDLTIICEAPKIGPHRDAMRNRIADILQCDPARVSVKATTTERLGFTGRGEGIAAQAIATVQSS</sequence>
<dbReference type="GO" id="GO:0046872">
    <property type="term" value="F:metal ion binding"/>
    <property type="evidence" value="ECO:0007669"/>
    <property type="project" value="UniProtKB-KW"/>
</dbReference>
<feature type="binding site" evidence="14">
    <location>
        <begin position="281"/>
        <end position="283"/>
    </location>
    <ligand>
        <name>4-CDP-2-C-methyl-D-erythritol 2-phosphate</name>
        <dbReference type="ChEBI" id="CHEBI:57919"/>
    </ligand>
</feature>
<evidence type="ECO:0000313" key="17">
    <source>
        <dbReference type="Proteomes" id="UP000445582"/>
    </source>
</evidence>
<dbReference type="EC" id="2.7.7.60" evidence="14"/>
<dbReference type="NCBIfam" id="NF006899">
    <property type="entry name" value="PRK09382.1"/>
    <property type="match status" value="1"/>
</dbReference>
<evidence type="ECO:0000259" key="15">
    <source>
        <dbReference type="Pfam" id="PF02542"/>
    </source>
</evidence>
<dbReference type="PANTHER" id="PTHR43181">
    <property type="entry name" value="2-C-METHYL-D-ERYTHRITOL 2,4-CYCLODIPHOSPHATE SYNTHASE, CHLOROPLASTIC"/>
    <property type="match status" value="1"/>
</dbReference>
<comment type="caution">
    <text evidence="16">The sequence shown here is derived from an EMBL/GenBank/DDBJ whole genome shotgun (WGS) entry which is preliminary data.</text>
</comment>
<keyword evidence="10 14" id="KW-0479">Metal-binding</keyword>
<dbReference type="Pfam" id="PF02542">
    <property type="entry name" value="YgbB"/>
    <property type="match status" value="1"/>
</dbReference>
<keyword evidence="8 14" id="KW-0808">Transferase</keyword>
<feature type="binding site" evidence="14">
    <location>
        <position position="235"/>
    </location>
    <ligand>
        <name>a divalent metal cation</name>
        <dbReference type="ChEBI" id="CHEBI:60240"/>
    </ligand>
</feature>
<feature type="binding site" evidence="14">
    <location>
        <position position="233"/>
    </location>
    <ligand>
        <name>a divalent metal cation</name>
        <dbReference type="ChEBI" id="CHEBI:60240"/>
    </ligand>
</feature>
<dbReference type="SUPFAM" id="SSF53448">
    <property type="entry name" value="Nucleotide-diphospho-sugar transferases"/>
    <property type="match status" value="1"/>
</dbReference>
<feature type="binding site" evidence="14">
    <location>
        <begin position="259"/>
        <end position="260"/>
    </location>
    <ligand>
        <name>4-CDP-2-C-methyl-D-erythritol 2-phosphate</name>
        <dbReference type="ChEBI" id="CHEBI:57919"/>
    </ligand>
</feature>
<comment type="similarity">
    <text evidence="14">In the C-terminal section; belongs to the IspF family.</text>
</comment>
<evidence type="ECO:0000256" key="9">
    <source>
        <dbReference type="ARBA" id="ARBA00022695"/>
    </source>
</evidence>
<dbReference type="PANTHER" id="PTHR43181:SF1">
    <property type="entry name" value="2-C-METHYL-D-ERYTHRITOL 2,4-CYCLODIPHOSPHATE SYNTHASE, CHLOROPLASTIC"/>
    <property type="match status" value="1"/>
</dbReference>
<dbReference type="HAMAP" id="MF_01520">
    <property type="entry name" value="IspDF"/>
    <property type="match status" value="1"/>
</dbReference>
<dbReference type="GO" id="GO:0050518">
    <property type="term" value="F:2-C-methyl-D-erythritol 4-phosphate cytidylyltransferase activity"/>
    <property type="evidence" value="ECO:0007669"/>
    <property type="project" value="UniProtKB-UniRule"/>
</dbReference>
<comment type="similarity">
    <text evidence="7">Belongs to the IspD/TarI cytidylyltransferase family. IspD subfamily.</text>
</comment>
<feature type="site" description="Positions MEP for the nucleophilic attack" evidence="14">
    <location>
        <position position="157"/>
    </location>
</feature>
<evidence type="ECO:0000256" key="11">
    <source>
        <dbReference type="ARBA" id="ARBA00023229"/>
    </source>
</evidence>
<feature type="binding site" evidence="14">
    <location>
        <position position="364"/>
    </location>
    <ligand>
        <name>4-CDP-2-C-methyl-D-erythritol 2-phosphate</name>
        <dbReference type="ChEBI" id="CHEBI:57919"/>
    </ligand>
</feature>
<dbReference type="InterPro" id="IPR020555">
    <property type="entry name" value="MECDP_synthase_CS"/>
</dbReference>
<feature type="binding site" evidence="14">
    <location>
        <position position="367"/>
    </location>
    <ligand>
        <name>4-CDP-2-C-methyl-D-erythritol 2-phosphate</name>
        <dbReference type="ChEBI" id="CHEBI:57919"/>
    </ligand>
</feature>
<dbReference type="GO" id="GO:0019288">
    <property type="term" value="P:isopentenyl diphosphate biosynthetic process, methylerythritol 4-phosphate pathway"/>
    <property type="evidence" value="ECO:0007669"/>
    <property type="project" value="UniProtKB-UniRule"/>
</dbReference>
<reference evidence="16 17" key="1">
    <citation type="submission" date="2019-12" db="EMBL/GenBank/DDBJ databases">
        <title>Genomic-based taxomic classification of the family Erythrobacteraceae.</title>
        <authorList>
            <person name="Xu L."/>
        </authorList>
    </citation>
    <scope>NUCLEOTIDE SEQUENCE [LARGE SCALE GENOMIC DNA]</scope>
    <source>
        <strain evidence="16 17">MCCC 1A09965</strain>
    </source>
</reference>
<evidence type="ECO:0000313" key="16">
    <source>
        <dbReference type="EMBL" id="MXO61722.1"/>
    </source>
</evidence>
<feature type="site" description="Transition state stabilizer" evidence="14">
    <location>
        <position position="259"/>
    </location>
</feature>
<keyword evidence="11 14" id="KW-0414">Isoprene biosynthesis</keyword>
<comment type="pathway">
    <text evidence="4 14">Isoprenoid biosynthesis; isopentenyl diphosphate biosynthesis via DXP pathway; isopentenyl diphosphate from 1-deoxy-D-xylulose 5-phosphate: step 4/6.</text>
</comment>
<name>A0A844YCN9_9SPHN</name>
<dbReference type="InterPro" id="IPR001228">
    <property type="entry name" value="IspD"/>
</dbReference>
<evidence type="ECO:0000256" key="5">
    <source>
        <dbReference type="ARBA" id="ARBA00004787"/>
    </source>
</evidence>
<dbReference type="PROSITE" id="PS01350">
    <property type="entry name" value="ISPF"/>
    <property type="match status" value="1"/>
</dbReference>
<comment type="cofactor">
    <cofactor evidence="3 14">
        <name>a divalent metal cation</name>
        <dbReference type="ChEBI" id="CHEBI:60240"/>
    </cofactor>
</comment>
<feature type="region of interest" description="2-C-methyl-D-erythritol 4-phosphate cytidylyltransferase" evidence="14">
    <location>
        <begin position="1"/>
        <end position="226"/>
    </location>
</feature>
<evidence type="ECO:0000256" key="1">
    <source>
        <dbReference type="ARBA" id="ARBA00000200"/>
    </source>
</evidence>
<dbReference type="EMBL" id="WTYN01000001">
    <property type="protein sequence ID" value="MXO61722.1"/>
    <property type="molecule type" value="Genomic_DNA"/>
</dbReference>
<feature type="site" description="Transition state stabilizer" evidence="14">
    <location>
        <position position="22"/>
    </location>
</feature>
<dbReference type="Proteomes" id="UP000445582">
    <property type="component" value="Unassembled WGS sequence"/>
</dbReference>
<comment type="catalytic activity">
    <reaction evidence="2 14">
        <text>2-C-methyl-D-erythritol 4-phosphate + CTP + H(+) = 4-CDP-2-C-methyl-D-erythritol + diphosphate</text>
        <dbReference type="Rhea" id="RHEA:13429"/>
        <dbReference type="ChEBI" id="CHEBI:15378"/>
        <dbReference type="ChEBI" id="CHEBI:33019"/>
        <dbReference type="ChEBI" id="CHEBI:37563"/>
        <dbReference type="ChEBI" id="CHEBI:57823"/>
        <dbReference type="ChEBI" id="CHEBI:58262"/>
        <dbReference type="EC" id="2.7.7.60"/>
    </reaction>
</comment>
<evidence type="ECO:0000256" key="2">
    <source>
        <dbReference type="ARBA" id="ARBA00001282"/>
    </source>
</evidence>
<dbReference type="AlphaFoldDB" id="A0A844YCN9"/>
<dbReference type="InterPro" id="IPR018294">
    <property type="entry name" value="ISPD_synthase_CS"/>
</dbReference>
<feature type="site" description="Transition state stabilizer" evidence="14">
    <location>
        <position position="358"/>
    </location>
</feature>
<dbReference type="OrthoDB" id="9804336at2"/>
<feature type="site" description="Transition state stabilizer" evidence="14">
    <location>
        <position position="29"/>
    </location>
</feature>
<dbReference type="EC" id="4.6.1.12" evidence="14"/>
<feature type="binding site" evidence="14">
    <location>
        <begin position="357"/>
        <end position="360"/>
    </location>
    <ligand>
        <name>4-CDP-2-C-methyl-D-erythritol 2-phosphate</name>
        <dbReference type="ChEBI" id="CHEBI:57919"/>
    </ligand>
</feature>
<feature type="domain" description="2-C-methyl-D-erythritol 2,4-cyclodiphosphate synthase" evidence="15">
    <location>
        <begin position="227"/>
        <end position="379"/>
    </location>
</feature>
<dbReference type="FunFam" id="3.30.1330.50:FF:000003">
    <property type="entry name" value="2-C-methyl-D-erythritol 2,4-cyclodiphosphate synthase"/>
    <property type="match status" value="1"/>
</dbReference>
<dbReference type="CDD" id="cd02516">
    <property type="entry name" value="CDP-ME_synthetase"/>
    <property type="match status" value="1"/>
</dbReference>
<dbReference type="PROSITE" id="PS01295">
    <property type="entry name" value="ISPD"/>
    <property type="match status" value="1"/>
</dbReference>
<keyword evidence="17" id="KW-1185">Reference proteome</keyword>
<comment type="caution">
    <text evidence="14">Lacks conserved residue(s) required for the propagation of feature annotation.</text>
</comment>
<evidence type="ECO:0000256" key="12">
    <source>
        <dbReference type="ARBA" id="ARBA00023239"/>
    </source>
</evidence>
<feature type="region of interest" description="2-C-methyl-D-erythritol 2,4-cyclodiphosphate synthase" evidence="14">
    <location>
        <begin position="227"/>
        <end position="382"/>
    </location>
</feature>
<evidence type="ECO:0000256" key="4">
    <source>
        <dbReference type="ARBA" id="ARBA00004709"/>
    </source>
</evidence>
<feature type="binding site" evidence="14">
    <location>
        <position position="267"/>
    </location>
    <ligand>
        <name>a divalent metal cation</name>
        <dbReference type="ChEBI" id="CHEBI:60240"/>
    </ligand>
</feature>
<comment type="catalytic activity">
    <reaction evidence="1 14">
        <text>4-CDP-2-C-methyl-D-erythritol 2-phosphate = 2-C-methyl-D-erythritol 2,4-cyclic diphosphate + CMP</text>
        <dbReference type="Rhea" id="RHEA:23864"/>
        <dbReference type="ChEBI" id="CHEBI:57919"/>
        <dbReference type="ChEBI" id="CHEBI:58483"/>
        <dbReference type="ChEBI" id="CHEBI:60377"/>
        <dbReference type="EC" id="4.6.1.12"/>
    </reaction>
</comment>
<dbReference type="UniPathway" id="UPA00056">
    <property type="reaction ID" value="UER00093"/>
</dbReference>
<dbReference type="Gene3D" id="3.90.550.10">
    <property type="entry name" value="Spore Coat Polysaccharide Biosynthesis Protein SpsA, Chain A"/>
    <property type="match status" value="1"/>
</dbReference>
<comment type="similarity">
    <text evidence="6">Belongs to the IspF family.</text>
</comment>